<feature type="compositionally biased region" description="Polar residues" evidence="1">
    <location>
        <begin position="65"/>
        <end position="75"/>
    </location>
</feature>
<gene>
    <name evidence="2" type="ORF">LPJ53_000906</name>
</gene>
<dbReference type="Proteomes" id="UP001149813">
    <property type="component" value="Unassembled WGS sequence"/>
</dbReference>
<organism evidence="2 3">
    <name type="scientific">Coemansia erecta</name>
    <dbReference type="NCBI Taxonomy" id="147472"/>
    <lineage>
        <taxon>Eukaryota</taxon>
        <taxon>Fungi</taxon>
        <taxon>Fungi incertae sedis</taxon>
        <taxon>Zoopagomycota</taxon>
        <taxon>Kickxellomycotina</taxon>
        <taxon>Kickxellomycetes</taxon>
        <taxon>Kickxellales</taxon>
        <taxon>Kickxellaceae</taxon>
        <taxon>Coemansia</taxon>
    </lineage>
</organism>
<dbReference type="InterPro" id="IPR010770">
    <property type="entry name" value="Ecd"/>
</dbReference>
<name>A0A9W7Y6G6_9FUNG</name>
<dbReference type="AlphaFoldDB" id="A0A9W7Y6G6"/>
<evidence type="ECO:0000256" key="1">
    <source>
        <dbReference type="SAM" id="MobiDB-lite"/>
    </source>
</evidence>
<dbReference type="GO" id="GO:0005634">
    <property type="term" value="C:nucleus"/>
    <property type="evidence" value="ECO:0007669"/>
    <property type="project" value="TreeGrafter"/>
</dbReference>
<keyword evidence="3" id="KW-1185">Reference proteome</keyword>
<proteinExistence type="predicted"/>
<protein>
    <submittedName>
        <fullName evidence="2">Uncharacterized protein</fullName>
    </submittedName>
</protein>
<dbReference type="OrthoDB" id="27237at2759"/>
<dbReference type="PANTHER" id="PTHR13060:SF0">
    <property type="entry name" value="PROTEIN ECDYSONELESS HOMOLOG"/>
    <property type="match status" value="1"/>
</dbReference>
<dbReference type="EMBL" id="JANBOJ010000019">
    <property type="protein sequence ID" value="KAJ1724838.1"/>
    <property type="molecule type" value="Genomic_DNA"/>
</dbReference>
<dbReference type="PANTHER" id="PTHR13060">
    <property type="entry name" value="SGT1 PROTEIN HSGT1 SUPPRESSOR OF GCR2"/>
    <property type="match status" value="1"/>
</dbReference>
<feature type="region of interest" description="Disordered" evidence="1">
    <location>
        <begin position="154"/>
        <end position="185"/>
    </location>
</feature>
<evidence type="ECO:0000313" key="3">
    <source>
        <dbReference type="Proteomes" id="UP001149813"/>
    </source>
</evidence>
<accession>A0A9W7Y6G6</accession>
<evidence type="ECO:0000313" key="2">
    <source>
        <dbReference type="EMBL" id="KAJ1724838.1"/>
    </source>
</evidence>
<sequence>MLGNLEAFLATNSGIEGAVTLDDISDDEYDESSDEEIDMDADGILGALMEAIGIDGLPELGRAYQQHSDQSSSTDAKAKCESIPEAEPSDDAMTQIMDAMDHELSTTNIGKSFVRNERDDPVDDEDSYDDDDDTPDVNVDLNLVENIVQSFKAQEGLPGPAGTMLSQFGIRLPPNRNDGNSGNGA</sequence>
<comment type="caution">
    <text evidence="2">The sequence shown here is derived from an EMBL/GenBank/DDBJ whole genome shotgun (WGS) entry which is preliminary data.</text>
</comment>
<dbReference type="Pfam" id="PF07093">
    <property type="entry name" value="SGT1"/>
    <property type="match status" value="1"/>
</dbReference>
<feature type="region of interest" description="Disordered" evidence="1">
    <location>
        <begin position="107"/>
        <end position="137"/>
    </location>
</feature>
<feature type="region of interest" description="Disordered" evidence="1">
    <location>
        <begin position="64"/>
        <end position="90"/>
    </location>
</feature>
<reference evidence="2" key="1">
    <citation type="submission" date="2022-07" db="EMBL/GenBank/DDBJ databases">
        <title>Phylogenomic reconstructions and comparative analyses of Kickxellomycotina fungi.</title>
        <authorList>
            <person name="Reynolds N.K."/>
            <person name="Stajich J.E."/>
            <person name="Barry K."/>
            <person name="Grigoriev I.V."/>
            <person name="Crous P."/>
            <person name="Smith M.E."/>
        </authorList>
    </citation>
    <scope>NUCLEOTIDE SEQUENCE</scope>
    <source>
        <strain evidence="2">NBRC 32514</strain>
    </source>
</reference>
<feature type="compositionally biased region" description="Acidic residues" evidence="1">
    <location>
        <begin position="120"/>
        <end position="135"/>
    </location>
</feature>